<feature type="region of interest" description="Disordered" evidence="1">
    <location>
        <begin position="1"/>
        <end position="70"/>
    </location>
</feature>
<reference evidence="2 3" key="2">
    <citation type="journal article" date="2017" name="Sci. Rep.">
        <title>Ant-infecting Ophiocordyceps genomes reveal a high diversity of potential behavioral manipulation genes and a possible major role for enterotoxins.</title>
        <authorList>
            <person name="de Bekker C."/>
            <person name="Ohm R.A."/>
            <person name="Evans H.C."/>
            <person name="Brachmann A."/>
            <person name="Hughes D.P."/>
        </authorList>
    </citation>
    <scope>NUCLEOTIDE SEQUENCE [LARGE SCALE GENOMIC DNA]</scope>
    <source>
        <strain evidence="2 3">SC16a</strain>
    </source>
</reference>
<accession>A0A2A9P149</accession>
<keyword evidence="3" id="KW-1185">Reference proteome</keyword>
<dbReference type="Proteomes" id="UP000037136">
    <property type="component" value="Unassembled WGS sequence"/>
</dbReference>
<evidence type="ECO:0000256" key="1">
    <source>
        <dbReference type="SAM" id="MobiDB-lite"/>
    </source>
</evidence>
<protein>
    <submittedName>
        <fullName evidence="2">Uncharacterized protein</fullName>
    </submittedName>
</protein>
<organism evidence="2 3">
    <name type="scientific">Ophiocordyceps unilateralis</name>
    <name type="common">Zombie-ant fungus</name>
    <name type="synonym">Torrubia unilateralis</name>
    <dbReference type="NCBI Taxonomy" id="268505"/>
    <lineage>
        <taxon>Eukaryota</taxon>
        <taxon>Fungi</taxon>
        <taxon>Dikarya</taxon>
        <taxon>Ascomycota</taxon>
        <taxon>Pezizomycotina</taxon>
        <taxon>Sordariomycetes</taxon>
        <taxon>Hypocreomycetidae</taxon>
        <taxon>Hypocreales</taxon>
        <taxon>Ophiocordycipitaceae</taxon>
        <taxon>Ophiocordyceps</taxon>
    </lineage>
</organism>
<feature type="compositionally biased region" description="Polar residues" evidence="1">
    <location>
        <begin position="42"/>
        <end position="55"/>
    </location>
</feature>
<dbReference type="EMBL" id="LAZP02000952">
    <property type="protein sequence ID" value="PFH55385.1"/>
    <property type="molecule type" value="Genomic_DNA"/>
</dbReference>
<reference evidence="2 3" key="1">
    <citation type="journal article" date="2015" name="BMC Genomics">
        <title>Gene expression during zombie ant biting behavior reflects the complexity underlying fungal parasitic behavioral manipulation.</title>
        <authorList>
            <person name="de Bekker C."/>
            <person name="Ohm R.A."/>
            <person name="Loreto R.G."/>
            <person name="Sebastian A."/>
            <person name="Albert I."/>
            <person name="Merrow M."/>
            <person name="Brachmann A."/>
            <person name="Hughes D.P."/>
        </authorList>
    </citation>
    <scope>NUCLEOTIDE SEQUENCE [LARGE SCALE GENOMIC DNA]</scope>
    <source>
        <strain evidence="2 3">SC16a</strain>
    </source>
</reference>
<name>A0A2A9P149_OPHUN</name>
<sequence length="84" mass="9622">MDGLGLGTRDRRNHLHQAHDDHVEKTRRRGSSSSKQQRRTINEWQPVSNSRTLEQQRARARAKGLKASERKATPCTLVHQLVVS</sequence>
<gene>
    <name evidence="2" type="ORF">XA68_18438</name>
</gene>
<evidence type="ECO:0000313" key="3">
    <source>
        <dbReference type="Proteomes" id="UP000037136"/>
    </source>
</evidence>
<evidence type="ECO:0000313" key="2">
    <source>
        <dbReference type="EMBL" id="PFH55385.1"/>
    </source>
</evidence>
<dbReference type="AlphaFoldDB" id="A0A2A9P149"/>
<proteinExistence type="predicted"/>
<comment type="caution">
    <text evidence="2">The sequence shown here is derived from an EMBL/GenBank/DDBJ whole genome shotgun (WGS) entry which is preliminary data.</text>
</comment>